<organism evidence="2 3">
    <name type="scientific">Chara braunii</name>
    <name type="common">Braun's stonewort</name>
    <dbReference type="NCBI Taxonomy" id="69332"/>
    <lineage>
        <taxon>Eukaryota</taxon>
        <taxon>Viridiplantae</taxon>
        <taxon>Streptophyta</taxon>
        <taxon>Charophyceae</taxon>
        <taxon>Charales</taxon>
        <taxon>Characeae</taxon>
        <taxon>Chara</taxon>
    </lineage>
</organism>
<gene>
    <name evidence="2" type="ORF">CBR_g30476</name>
</gene>
<dbReference type="Gramene" id="GBG80109">
    <property type="protein sequence ID" value="GBG80109"/>
    <property type="gene ID" value="CBR_g30476"/>
</dbReference>
<dbReference type="Proteomes" id="UP000265515">
    <property type="component" value="Unassembled WGS sequence"/>
</dbReference>
<feature type="compositionally biased region" description="Polar residues" evidence="1">
    <location>
        <begin position="520"/>
        <end position="529"/>
    </location>
</feature>
<name>A0A388LCR9_CHABU</name>
<dbReference type="PANTHER" id="PTHR31902">
    <property type="entry name" value="ACTIN PATCHES DISTAL PROTEIN 1"/>
    <property type="match status" value="1"/>
</dbReference>
<accession>A0A388LCR9</accession>
<dbReference type="PANTHER" id="PTHR31902:SF14">
    <property type="entry name" value="ACTIN PATCHES DISTAL PROTEIN 1"/>
    <property type="match status" value="1"/>
</dbReference>
<reference evidence="2 3" key="1">
    <citation type="journal article" date="2018" name="Cell">
        <title>The Chara Genome: Secondary Complexity and Implications for Plant Terrestrialization.</title>
        <authorList>
            <person name="Nishiyama T."/>
            <person name="Sakayama H."/>
            <person name="Vries J.D."/>
            <person name="Buschmann H."/>
            <person name="Saint-Marcoux D."/>
            <person name="Ullrich K.K."/>
            <person name="Haas F.B."/>
            <person name="Vanderstraeten L."/>
            <person name="Becker D."/>
            <person name="Lang D."/>
            <person name="Vosolsobe S."/>
            <person name="Rombauts S."/>
            <person name="Wilhelmsson P.K.I."/>
            <person name="Janitza P."/>
            <person name="Kern R."/>
            <person name="Heyl A."/>
            <person name="Rumpler F."/>
            <person name="Villalobos L.I.A.C."/>
            <person name="Clay J.M."/>
            <person name="Skokan R."/>
            <person name="Toyoda A."/>
            <person name="Suzuki Y."/>
            <person name="Kagoshima H."/>
            <person name="Schijlen E."/>
            <person name="Tajeshwar N."/>
            <person name="Catarino B."/>
            <person name="Hetherington A.J."/>
            <person name="Saltykova A."/>
            <person name="Bonnot C."/>
            <person name="Breuninger H."/>
            <person name="Symeonidi A."/>
            <person name="Radhakrishnan G.V."/>
            <person name="Van Nieuwerburgh F."/>
            <person name="Deforce D."/>
            <person name="Chang C."/>
            <person name="Karol K.G."/>
            <person name="Hedrich R."/>
            <person name="Ulvskov P."/>
            <person name="Glockner G."/>
            <person name="Delwiche C.F."/>
            <person name="Petrasek J."/>
            <person name="Van de Peer Y."/>
            <person name="Friml J."/>
            <person name="Beilby M."/>
            <person name="Dolan L."/>
            <person name="Kohara Y."/>
            <person name="Sugano S."/>
            <person name="Fujiyama A."/>
            <person name="Delaux P.-M."/>
            <person name="Quint M."/>
            <person name="TheiBen G."/>
            <person name="Hagemann M."/>
            <person name="Harholt J."/>
            <person name="Dunand C."/>
            <person name="Zachgo S."/>
            <person name="Langdale J."/>
            <person name="Maumus F."/>
            <person name="Straeten D.V.D."/>
            <person name="Gould S.B."/>
            <person name="Rensing S.A."/>
        </authorList>
    </citation>
    <scope>NUCLEOTIDE SEQUENCE [LARGE SCALE GENOMIC DNA]</scope>
    <source>
        <strain evidence="2 3">S276</strain>
    </source>
</reference>
<feature type="compositionally biased region" description="Low complexity" evidence="1">
    <location>
        <begin position="530"/>
        <end position="541"/>
    </location>
</feature>
<dbReference type="Gene3D" id="3.40.30.10">
    <property type="entry name" value="Glutaredoxin"/>
    <property type="match status" value="1"/>
</dbReference>
<evidence type="ECO:0000313" key="3">
    <source>
        <dbReference type="Proteomes" id="UP000265515"/>
    </source>
</evidence>
<evidence type="ECO:0000313" key="2">
    <source>
        <dbReference type="EMBL" id="GBG80109.1"/>
    </source>
</evidence>
<comment type="caution">
    <text evidence="2">The sequence shown here is derived from an EMBL/GenBank/DDBJ whole genome shotgun (WGS) entry which is preliminary data.</text>
</comment>
<dbReference type="STRING" id="69332.A0A388LCR9"/>
<feature type="region of interest" description="Disordered" evidence="1">
    <location>
        <begin position="422"/>
        <end position="443"/>
    </location>
</feature>
<evidence type="ECO:0000256" key="1">
    <source>
        <dbReference type="SAM" id="MobiDB-lite"/>
    </source>
</evidence>
<proteinExistence type="predicted"/>
<sequence>MHRGSPNERLYAYADSSEVTLASSSHVSTAVADVSLPIMLSTLTALVEASSVESLDSSESLSLCSSSSNCSLGSPLPFRSSEELAHYKEAEPLCGSVPEYERHVFLCYREKTPGDVLDRCAWDEMPKSLGSAVKKWSDQLRKKVMLTVCQGDCDSDLFDGTVMLFPDMLEYRSLTRFDVKLFVQEALVEERNFKLKPRKLQGTHVFICCDPALGSPCASQGPDLYKKFKDAVDKDRLNDRVKVWKTSSFFNHKEPGNVIIFRHRSDGGVDGDWYGMVKSSDVPKLLREHIERGNILEHLWRGRMGMDEEQQREEREQRMRSRLEMYKCRPDSGIPLIGGVPLKSVDCLRKCADGRYGDSPDGDDARCLSESSSCSGREEELSVKRWAARESEKVFGLVRQNRCHYALVDGKVVLDSFVKRGGESPLLGERPRPPPVPPCRSGGSWNRSMMSACRSSRMGTGSLNCSPNSSCGGGSGGATGKGGFGATNCGISPAGFRPAAGSGCAWRRSASAPAGRSQRHSSNQYRQQQSPSSSPSSASASSSSASSSLLGGSKYLSSFLRSNCRLEWESLDTIGVTSLAIAVFSTAVAFQAVGSLMSSSSCCSQQ</sequence>
<protein>
    <submittedName>
        <fullName evidence="2">Uncharacterized protein</fullName>
    </submittedName>
</protein>
<dbReference type="OrthoDB" id="10253744at2759"/>
<keyword evidence="3" id="KW-1185">Reference proteome</keyword>
<dbReference type="Pfam" id="PF06999">
    <property type="entry name" value="Suc_Fer-like"/>
    <property type="match status" value="1"/>
</dbReference>
<dbReference type="InterPro" id="IPR009737">
    <property type="entry name" value="Aim32/Apd1-like"/>
</dbReference>
<dbReference type="AlphaFoldDB" id="A0A388LCR9"/>
<dbReference type="InterPro" id="IPR036249">
    <property type="entry name" value="Thioredoxin-like_sf"/>
</dbReference>
<dbReference type="EMBL" id="BFEA01000337">
    <property type="protein sequence ID" value="GBG80109.1"/>
    <property type="molecule type" value="Genomic_DNA"/>
</dbReference>
<dbReference type="SUPFAM" id="SSF52833">
    <property type="entry name" value="Thioredoxin-like"/>
    <property type="match status" value="1"/>
</dbReference>
<feature type="region of interest" description="Disordered" evidence="1">
    <location>
        <begin position="507"/>
        <end position="541"/>
    </location>
</feature>